<keyword evidence="1" id="KW-0862">Zinc</keyword>
<dbReference type="SMART" id="SM00343">
    <property type="entry name" value="ZnF_C2HC"/>
    <property type="match status" value="1"/>
</dbReference>
<sequence>QYRISNPLSETQLKQIVTYVRSQAQQPSPEPEADERRAEGNAHQEDEWQRDGTDPWARDRAAAGSASSRAPERADQDRWWQGRWNWSEAQNDGNWKWDDSKDGRWNWKEKGRDFADPDPWAGWPEYKLWRRKIMRWRQSTDVGETKHADRILKALPMDLQRKLEDIPDEVLMSWEGAQKVIDRLDLLSGERVGDEERKAARECLFSFQRRQGEGLTEYAARIDLAFDRVGTLGLPVPEDWKFMFLEEGVGLDERGQQLMKVLMVTKDSYLDALKAIREMGATRKQHLAHQRARTYHTYRRAASSWTSQWTNNEPSYSVEDDEDDSMVDYDDVSSLNTEGETEIYLAIENLNLYDDELPAVFASLQEDRRKLWKQNRELKRKMKVDRRFFDRTKETVKVSTSRENRGHRGADGTFRQRKTRLPLLELIKKTRCRKCNEKGHWARECPKRNGQSLSASAAAGGVPNVAGFVFANVLDPVVSETEQIERDQAAQAMVLLTVGAGEAVVGTAAGQGLIGAQALERHSQS</sequence>
<keyword evidence="5" id="KW-1185">Reference proteome</keyword>
<feature type="non-terminal residue" evidence="4">
    <location>
        <position position="1"/>
    </location>
</feature>
<dbReference type="Pfam" id="PF00098">
    <property type="entry name" value="zf-CCHC"/>
    <property type="match status" value="1"/>
</dbReference>
<accession>A0ABN9R912</accession>
<feature type="domain" description="CCHC-type" evidence="3">
    <location>
        <begin position="431"/>
        <end position="447"/>
    </location>
</feature>
<evidence type="ECO:0000313" key="4">
    <source>
        <dbReference type="EMBL" id="CAK0814597.1"/>
    </source>
</evidence>
<evidence type="ECO:0000313" key="5">
    <source>
        <dbReference type="Proteomes" id="UP001189429"/>
    </source>
</evidence>
<proteinExistence type="predicted"/>
<dbReference type="InterPro" id="IPR036875">
    <property type="entry name" value="Znf_CCHC_sf"/>
</dbReference>
<name>A0ABN9R912_9DINO</name>
<dbReference type="Gene3D" id="4.10.60.10">
    <property type="entry name" value="Zinc finger, CCHC-type"/>
    <property type="match status" value="1"/>
</dbReference>
<dbReference type="PROSITE" id="PS50158">
    <property type="entry name" value="ZF_CCHC"/>
    <property type="match status" value="1"/>
</dbReference>
<evidence type="ECO:0000256" key="2">
    <source>
        <dbReference type="SAM" id="MobiDB-lite"/>
    </source>
</evidence>
<dbReference type="Proteomes" id="UP001189429">
    <property type="component" value="Unassembled WGS sequence"/>
</dbReference>
<organism evidence="4 5">
    <name type="scientific">Prorocentrum cordatum</name>
    <dbReference type="NCBI Taxonomy" id="2364126"/>
    <lineage>
        <taxon>Eukaryota</taxon>
        <taxon>Sar</taxon>
        <taxon>Alveolata</taxon>
        <taxon>Dinophyceae</taxon>
        <taxon>Prorocentrales</taxon>
        <taxon>Prorocentraceae</taxon>
        <taxon>Prorocentrum</taxon>
    </lineage>
</organism>
<keyword evidence="1" id="KW-0479">Metal-binding</keyword>
<dbReference type="SUPFAM" id="SSF57756">
    <property type="entry name" value="Retrovirus zinc finger-like domains"/>
    <property type="match status" value="1"/>
</dbReference>
<keyword evidence="1" id="KW-0863">Zinc-finger</keyword>
<reference evidence="4" key="1">
    <citation type="submission" date="2023-10" db="EMBL/GenBank/DDBJ databases">
        <authorList>
            <person name="Chen Y."/>
            <person name="Shah S."/>
            <person name="Dougan E. K."/>
            <person name="Thang M."/>
            <person name="Chan C."/>
        </authorList>
    </citation>
    <scope>NUCLEOTIDE SEQUENCE [LARGE SCALE GENOMIC DNA]</scope>
</reference>
<gene>
    <name evidence="4" type="ORF">PCOR1329_LOCUS18163</name>
</gene>
<dbReference type="EMBL" id="CAUYUJ010005685">
    <property type="protein sequence ID" value="CAK0814597.1"/>
    <property type="molecule type" value="Genomic_DNA"/>
</dbReference>
<evidence type="ECO:0000256" key="1">
    <source>
        <dbReference type="PROSITE-ProRule" id="PRU00047"/>
    </source>
</evidence>
<comment type="caution">
    <text evidence="4">The sequence shown here is derived from an EMBL/GenBank/DDBJ whole genome shotgun (WGS) entry which is preliminary data.</text>
</comment>
<dbReference type="InterPro" id="IPR001878">
    <property type="entry name" value="Znf_CCHC"/>
</dbReference>
<feature type="compositionally biased region" description="Basic and acidic residues" evidence="2">
    <location>
        <begin position="34"/>
        <end position="61"/>
    </location>
</feature>
<feature type="region of interest" description="Disordered" evidence="2">
    <location>
        <begin position="20"/>
        <end position="78"/>
    </location>
</feature>
<protein>
    <recommendedName>
        <fullName evidence="3">CCHC-type domain-containing protein</fullName>
    </recommendedName>
</protein>
<evidence type="ECO:0000259" key="3">
    <source>
        <dbReference type="PROSITE" id="PS50158"/>
    </source>
</evidence>